<dbReference type="Proteomes" id="UP000035929">
    <property type="component" value="Unassembled WGS sequence"/>
</dbReference>
<evidence type="ECO:0000313" key="2">
    <source>
        <dbReference type="EMBL" id="KMO41153.1"/>
    </source>
</evidence>
<proteinExistence type="predicted"/>
<comment type="caution">
    <text evidence="2">The sequence shown here is derived from an EMBL/GenBank/DDBJ whole genome shotgun (WGS) entry which is preliminary data.</text>
</comment>
<gene>
    <name evidence="2" type="ORF">VP06_01355</name>
</gene>
<dbReference type="EMBL" id="LABX01000010">
    <property type="protein sequence ID" value="KMO41153.1"/>
    <property type="molecule type" value="Genomic_DNA"/>
</dbReference>
<dbReference type="AlphaFoldDB" id="A0A0J6T6I5"/>
<evidence type="ECO:0000256" key="1">
    <source>
        <dbReference type="SAM" id="MobiDB-lite"/>
    </source>
</evidence>
<accession>A0A0J6T6I5</accession>
<feature type="region of interest" description="Disordered" evidence="1">
    <location>
        <begin position="37"/>
        <end position="57"/>
    </location>
</feature>
<protein>
    <submittedName>
        <fullName evidence="2">Uncharacterized protein</fullName>
    </submittedName>
</protein>
<name>A0A0J6T6I5_9HYPH</name>
<reference evidence="2 3" key="1">
    <citation type="submission" date="2015-03" db="EMBL/GenBank/DDBJ databases">
        <title>Genome sequencing of Methylobacterium aquaticum DSM16371 type strain.</title>
        <authorList>
            <person name="Chaudhry V."/>
            <person name="Patil P.B."/>
        </authorList>
    </citation>
    <scope>NUCLEOTIDE SEQUENCE [LARGE SCALE GENOMIC DNA]</scope>
    <source>
        <strain evidence="2 3">DSM 16371</strain>
    </source>
</reference>
<dbReference type="PATRIC" id="fig|270351.6.peg.71"/>
<organism evidence="2 3">
    <name type="scientific">Methylobacterium aquaticum</name>
    <dbReference type="NCBI Taxonomy" id="270351"/>
    <lineage>
        <taxon>Bacteria</taxon>
        <taxon>Pseudomonadati</taxon>
        <taxon>Pseudomonadota</taxon>
        <taxon>Alphaproteobacteria</taxon>
        <taxon>Hyphomicrobiales</taxon>
        <taxon>Methylobacteriaceae</taxon>
        <taxon>Methylobacterium</taxon>
    </lineage>
</organism>
<sequence length="92" mass="10041">MTGEELREARDILGRRLGLDRAIRAVEIGRALGLRGDDPGESVRGWERRGSMPGPPAEAIRGWVQITDLGGTPPSLKQAIVRRASEAEDDPR</sequence>
<evidence type="ECO:0000313" key="3">
    <source>
        <dbReference type="Proteomes" id="UP000035929"/>
    </source>
</evidence>